<protein>
    <submittedName>
        <fullName evidence="2">Uncharacterized protein</fullName>
    </submittedName>
</protein>
<dbReference type="AlphaFoldDB" id="A0A1B6JLQ0"/>
<evidence type="ECO:0000256" key="1">
    <source>
        <dbReference type="SAM" id="MobiDB-lite"/>
    </source>
</evidence>
<dbReference type="EMBL" id="GECU01007684">
    <property type="protein sequence ID" value="JAT00023.1"/>
    <property type="molecule type" value="Transcribed_RNA"/>
</dbReference>
<feature type="compositionally biased region" description="Acidic residues" evidence="1">
    <location>
        <begin position="149"/>
        <end position="166"/>
    </location>
</feature>
<evidence type="ECO:0000313" key="2">
    <source>
        <dbReference type="EMBL" id="JAT00023.1"/>
    </source>
</evidence>
<feature type="non-terminal residue" evidence="2">
    <location>
        <position position="1"/>
    </location>
</feature>
<sequence>EEEEEEIIEQVSEDEAEAVDNIGINGDEDQTTNYTTASAAGNLADETAMDCSAIEPHQDDEEEEKEELEEDIVIKPESLQKTSVIVDAKKAEEEEEEIIEQVSEDEAEAVDNIGINGDEDQTTNYTTASAAGNLADETAMDCSAIEPHQDDEEEEKEELEEDIVIK</sequence>
<accession>A0A1B6JLQ0</accession>
<feature type="non-terminal residue" evidence="2">
    <location>
        <position position="166"/>
    </location>
</feature>
<feature type="region of interest" description="Disordered" evidence="1">
    <location>
        <begin position="146"/>
        <end position="166"/>
    </location>
</feature>
<reference evidence="2" key="1">
    <citation type="submission" date="2015-11" db="EMBL/GenBank/DDBJ databases">
        <title>De novo transcriptome assembly of four potential Pierce s Disease insect vectors from Arizona vineyards.</title>
        <authorList>
            <person name="Tassone E.E."/>
        </authorList>
    </citation>
    <scope>NUCLEOTIDE SEQUENCE</scope>
</reference>
<name>A0A1B6JLQ0_9HEMI</name>
<gene>
    <name evidence="2" type="ORF">g.41357</name>
</gene>
<proteinExistence type="predicted"/>
<organism evidence="2">
    <name type="scientific">Homalodisca liturata</name>
    <dbReference type="NCBI Taxonomy" id="320908"/>
    <lineage>
        <taxon>Eukaryota</taxon>
        <taxon>Metazoa</taxon>
        <taxon>Ecdysozoa</taxon>
        <taxon>Arthropoda</taxon>
        <taxon>Hexapoda</taxon>
        <taxon>Insecta</taxon>
        <taxon>Pterygota</taxon>
        <taxon>Neoptera</taxon>
        <taxon>Paraneoptera</taxon>
        <taxon>Hemiptera</taxon>
        <taxon>Auchenorrhyncha</taxon>
        <taxon>Membracoidea</taxon>
        <taxon>Cicadellidae</taxon>
        <taxon>Cicadellinae</taxon>
        <taxon>Proconiini</taxon>
        <taxon>Homalodisca</taxon>
    </lineage>
</organism>